<dbReference type="EMBL" id="DMVW01000128">
    <property type="protein sequence ID" value="HAR52945.1"/>
    <property type="molecule type" value="Genomic_DNA"/>
</dbReference>
<dbReference type="AlphaFoldDB" id="A0A348WEI3"/>
<evidence type="ECO:0008006" key="3">
    <source>
        <dbReference type="Google" id="ProtNLM"/>
    </source>
</evidence>
<gene>
    <name evidence="1" type="ORF">DCS45_13870</name>
</gene>
<evidence type="ECO:0000313" key="2">
    <source>
        <dbReference type="Proteomes" id="UP000264719"/>
    </source>
</evidence>
<protein>
    <recommendedName>
        <fullName evidence="3">Phage tail tape measure protein</fullName>
    </recommendedName>
</protein>
<accession>A0A348WEI3</accession>
<evidence type="ECO:0000313" key="1">
    <source>
        <dbReference type="EMBL" id="HAR52945.1"/>
    </source>
</evidence>
<comment type="caution">
    <text evidence="1">The sequence shown here is derived from an EMBL/GenBank/DDBJ whole genome shotgun (WGS) entry which is preliminary data.</text>
</comment>
<name>A0A348WEI3_9RHOB</name>
<dbReference type="Proteomes" id="UP000264719">
    <property type="component" value="Unassembled WGS sequence"/>
</dbReference>
<sequence>MSQSVIGALRVNLGLDSARFQKGAKQAQSQLRAMQGQFKAFAATATVVAAGLGVMTTATVRAARQIDTLSKLAGSTPEQFQRWAAGAKTVGIEQEKLADILKDTQDRVGDFNATGGGPMADFFENIAPLVDVTADSFKNLTGADALQLYVSSLEKAGVSQQEMTFYMEAMASDASALVPLLQNGGAAMDAMGEKAASLGAVMSGETLKSMTQADLALQDIGLAMTGVRYQIVSALAPSLTILSQKFVTAMQDGGVLRDVISGIGSSLHEIAGVGAAAMAAFAARYAFNLAVSLGATNAFTGALLVMKRALITTGIGAVIVGAGILAGKFFELTAATGSFSGAIALLKDVALEVSGRIVTYFEGVTERVGGFVTGLRADFTRGMGGVVEAVLNAANRAIGAWVGAHKAIIAAWSTTPAVFKRLGAQAMNGLIDVISDGMQGVLAPVNALREAVGKDPIVFSALDRFKQDVGETVDVLGAVKGAFYEAFNADYVNQSGITQAFEAQADALDRSAASADRQGRAMQGLATRPLQSWGVLTDTLKEGADVLDGGAAAAEDYSRALNNLGGGVGQAGKDGGSAGRAAKATKELADEIERLEFEADPVKKYNAEIAHLNKLLDAGLSQGAYDKEVAKLNDELADQLPLMGDISDAWGDFIGRGFRDFKGFANDILDSFKNLITQMIVTAARNRIVIGLGLST</sequence>
<feature type="non-terminal residue" evidence="1">
    <location>
        <position position="696"/>
    </location>
</feature>
<organism evidence="1 2">
    <name type="scientific">Roseovarius nubinhibens</name>
    <dbReference type="NCBI Taxonomy" id="314263"/>
    <lineage>
        <taxon>Bacteria</taxon>
        <taxon>Pseudomonadati</taxon>
        <taxon>Pseudomonadota</taxon>
        <taxon>Alphaproteobacteria</taxon>
        <taxon>Rhodobacterales</taxon>
        <taxon>Roseobacteraceae</taxon>
        <taxon>Roseovarius</taxon>
    </lineage>
</organism>
<proteinExistence type="predicted"/>
<reference evidence="1 2" key="1">
    <citation type="journal article" date="2018" name="Nat. Biotechnol.">
        <title>A standardized bacterial taxonomy based on genome phylogeny substantially revises the tree of life.</title>
        <authorList>
            <person name="Parks D.H."/>
            <person name="Chuvochina M."/>
            <person name="Waite D.W."/>
            <person name="Rinke C."/>
            <person name="Skarshewski A."/>
            <person name="Chaumeil P.A."/>
            <person name="Hugenholtz P."/>
        </authorList>
    </citation>
    <scope>NUCLEOTIDE SEQUENCE [LARGE SCALE GENOMIC DNA]</scope>
    <source>
        <strain evidence="1">UBA9169</strain>
    </source>
</reference>